<dbReference type="GO" id="GO:0005829">
    <property type="term" value="C:cytosol"/>
    <property type="evidence" value="ECO:0007669"/>
    <property type="project" value="TreeGrafter"/>
</dbReference>
<evidence type="ECO:0000313" key="7">
    <source>
        <dbReference type="Proteomes" id="UP000587991"/>
    </source>
</evidence>
<dbReference type="EMBL" id="JABAIM010000001">
    <property type="protein sequence ID" value="NLR74790.1"/>
    <property type="molecule type" value="Genomic_DNA"/>
</dbReference>
<comment type="caution">
    <text evidence="6">The sequence shown here is derived from an EMBL/GenBank/DDBJ whole genome shotgun (WGS) entry which is preliminary data.</text>
</comment>
<dbReference type="GO" id="GO:0006598">
    <property type="term" value="P:polyamine catabolic process"/>
    <property type="evidence" value="ECO:0007669"/>
    <property type="project" value="TreeGrafter"/>
</dbReference>
<evidence type="ECO:0000256" key="4">
    <source>
        <dbReference type="ARBA" id="ARBA00060634"/>
    </source>
</evidence>
<dbReference type="EC" id="3.5.1.94" evidence="5"/>
<dbReference type="RefSeq" id="WP_168876375.1">
    <property type="nucleotide sequence ID" value="NZ_JABAIM010000001.1"/>
</dbReference>
<dbReference type="AlphaFoldDB" id="A0A847RUA5"/>
<dbReference type="Gene3D" id="3.40.50.880">
    <property type="match status" value="1"/>
</dbReference>
<accession>A0A847RUA5</accession>
<dbReference type="Proteomes" id="UP000587991">
    <property type="component" value="Unassembled WGS sequence"/>
</dbReference>
<organism evidence="6 7">
    <name type="scientific">Leeia aquatica</name>
    <dbReference type="NCBI Taxonomy" id="2725557"/>
    <lineage>
        <taxon>Bacteria</taxon>
        <taxon>Pseudomonadati</taxon>
        <taxon>Pseudomonadota</taxon>
        <taxon>Betaproteobacteria</taxon>
        <taxon>Neisseriales</taxon>
        <taxon>Leeiaceae</taxon>
        <taxon>Leeia</taxon>
    </lineage>
</organism>
<evidence type="ECO:0000256" key="5">
    <source>
        <dbReference type="ARBA" id="ARBA00066788"/>
    </source>
</evidence>
<dbReference type="PANTHER" id="PTHR43235:SF1">
    <property type="entry name" value="GLUTAMINE AMIDOTRANSFERASE PB2B2.05-RELATED"/>
    <property type="match status" value="1"/>
</dbReference>
<reference evidence="6 7" key="1">
    <citation type="submission" date="2020-04" db="EMBL/GenBank/DDBJ databases">
        <title>Draft genome of Leeia sp. IMCC25680.</title>
        <authorList>
            <person name="Song J."/>
            <person name="Cho J.-C."/>
        </authorList>
    </citation>
    <scope>NUCLEOTIDE SEQUENCE [LARGE SCALE GENOMIC DNA]</scope>
    <source>
        <strain evidence="6 7">IMCC25680</strain>
    </source>
</reference>
<dbReference type="CDD" id="cd01745">
    <property type="entry name" value="GATase1_2"/>
    <property type="match status" value="1"/>
</dbReference>
<evidence type="ECO:0000313" key="6">
    <source>
        <dbReference type="EMBL" id="NLR74790.1"/>
    </source>
</evidence>
<dbReference type="PANTHER" id="PTHR43235">
    <property type="entry name" value="GLUTAMINE AMIDOTRANSFERASE PB2B2.05-RELATED"/>
    <property type="match status" value="1"/>
</dbReference>
<dbReference type="InterPro" id="IPR029062">
    <property type="entry name" value="Class_I_gatase-like"/>
</dbReference>
<dbReference type="SUPFAM" id="SSF52317">
    <property type="entry name" value="Class I glutamine amidotransferase-like"/>
    <property type="match status" value="1"/>
</dbReference>
<evidence type="ECO:0000256" key="1">
    <source>
        <dbReference type="ARBA" id="ARBA00011083"/>
    </source>
</evidence>
<keyword evidence="6" id="KW-0378">Hydrolase</keyword>
<dbReference type="FunFam" id="3.40.50.880:FF:000030">
    <property type="entry name" value="Gamma-glutamyl-gamma-aminobutyrate hydrolase PuuD"/>
    <property type="match status" value="1"/>
</dbReference>
<evidence type="ECO:0000256" key="3">
    <source>
        <dbReference type="ARBA" id="ARBA00055068"/>
    </source>
</evidence>
<dbReference type="InterPro" id="IPR011697">
    <property type="entry name" value="Peptidase_C26"/>
</dbReference>
<keyword evidence="7" id="KW-1185">Reference proteome</keyword>
<protein>
    <recommendedName>
        <fullName evidence="5">gamma-glutamyl-gamma-aminobutyrate hydrolase</fullName>
        <ecNumber evidence="5">3.5.1.94</ecNumber>
    </recommendedName>
</protein>
<sequence length="256" mass="27385">MPTALPRIAICSDRIVYRHHAANSVSHSYVRAVQQFAEGLPWLWPVGMPEGLDACLLEEVDGVVLTGSASNVAPACYGAAPAPAGTLEDEERDQAVLRLIPRIIARGIPLLAICRGFQEMNVAYGGTLHPAVHEQPGALDHREGDHSRPLADWYALSHSVRLRQGGILQRGCAVDEVRVNSLHEQGVAVLGAGLTVEAVAPDGLIEAFCDASAPGFNLAVQWHPEALVGQDALSTHIFTTFGAACRERQQQRTAVA</sequence>
<dbReference type="Pfam" id="PF07722">
    <property type="entry name" value="Peptidase_C26"/>
    <property type="match status" value="1"/>
</dbReference>
<comment type="similarity">
    <text evidence="1">Belongs to the peptidase C26 family.</text>
</comment>
<proteinExistence type="inferred from homology"/>
<dbReference type="InterPro" id="IPR044668">
    <property type="entry name" value="PuuD-like"/>
</dbReference>
<dbReference type="GO" id="GO:0033969">
    <property type="term" value="F:gamma-glutamyl-gamma-aminobutyrate hydrolase activity"/>
    <property type="evidence" value="ECO:0007669"/>
    <property type="project" value="UniProtKB-EC"/>
</dbReference>
<comment type="pathway">
    <text evidence="4">Amine and polyamine degradation; putrescine degradation; 4-aminobutanoate from putrescine: step 4/4.</text>
</comment>
<comment type="catalytic activity">
    <reaction evidence="2">
        <text>4-(gamma-L-glutamylamino)butanoate + H2O = 4-aminobutanoate + L-glutamate</text>
        <dbReference type="Rhea" id="RHEA:19737"/>
        <dbReference type="ChEBI" id="CHEBI:15377"/>
        <dbReference type="ChEBI" id="CHEBI:29985"/>
        <dbReference type="ChEBI" id="CHEBI:58800"/>
        <dbReference type="ChEBI" id="CHEBI:59888"/>
        <dbReference type="EC" id="3.5.1.94"/>
    </reaction>
</comment>
<gene>
    <name evidence="6" type="ORF">HF682_06405</name>
</gene>
<comment type="function">
    <text evidence="3">Involved in the breakdown of putrescine via hydrolysis of the gamma-glutamyl linkage of gamma-glutamyl-gamma-aminobutyrate.</text>
</comment>
<evidence type="ECO:0000256" key="2">
    <source>
        <dbReference type="ARBA" id="ARBA00052718"/>
    </source>
</evidence>
<dbReference type="PROSITE" id="PS51273">
    <property type="entry name" value="GATASE_TYPE_1"/>
    <property type="match status" value="1"/>
</dbReference>
<name>A0A847RUA5_9NEIS</name>